<reference evidence="2" key="1">
    <citation type="submission" date="2022-10" db="EMBL/GenBank/DDBJ databases">
        <title>Genome assembly of Pristionchus species.</title>
        <authorList>
            <person name="Yoshida K."/>
            <person name="Sommer R.J."/>
        </authorList>
    </citation>
    <scope>NUCLEOTIDE SEQUENCE [LARGE SCALE GENOMIC DNA]</scope>
    <source>
        <strain evidence="2">RS5460</strain>
    </source>
</reference>
<gene>
    <name evidence="1" type="ORF">PMAYCL1PPCAC_13994</name>
</gene>
<comment type="caution">
    <text evidence="1">The sequence shown here is derived from an EMBL/GenBank/DDBJ whole genome shotgun (WGS) entry which is preliminary data.</text>
</comment>
<protein>
    <submittedName>
        <fullName evidence="1">Uncharacterized protein</fullName>
    </submittedName>
</protein>
<evidence type="ECO:0000313" key="2">
    <source>
        <dbReference type="Proteomes" id="UP001328107"/>
    </source>
</evidence>
<feature type="non-terminal residue" evidence="1">
    <location>
        <position position="1"/>
    </location>
</feature>
<dbReference type="AlphaFoldDB" id="A0AAN4ZQZ8"/>
<dbReference type="EMBL" id="BTRK01000003">
    <property type="protein sequence ID" value="GMR43799.1"/>
    <property type="molecule type" value="Genomic_DNA"/>
</dbReference>
<organism evidence="1 2">
    <name type="scientific">Pristionchus mayeri</name>
    <dbReference type="NCBI Taxonomy" id="1317129"/>
    <lineage>
        <taxon>Eukaryota</taxon>
        <taxon>Metazoa</taxon>
        <taxon>Ecdysozoa</taxon>
        <taxon>Nematoda</taxon>
        <taxon>Chromadorea</taxon>
        <taxon>Rhabditida</taxon>
        <taxon>Rhabditina</taxon>
        <taxon>Diplogasteromorpha</taxon>
        <taxon>Diplogasteroidea</taxon>
        <taxon>Neodiplogasteridae</taxon>
        <taxon>Pristionchus</taxon>
    </lineage>
</organism>
<feature type="non-terminal residue" evidence="1">
    <location>
        <position position="71"/>
    </location>
</feature>
<proteinExistence type="predicted"/>
<evidence type="ECO:0000313" key="1">
    <source>
        <dbReference type="EMBL" id="GMR43799.1"/>
    </source>
</evidence>
<keyword evidence="2" id="KW-1185">Reference proteome</keyword>
<dbReference type="Proteomes" id="UP001328107">
    <property type="component" value="Unassembled WGS sequence"/>
</dbReference>
<name>A0AAN4ZQZ8_9BILA</name>
<accession>A0AAN4ZQZ8</accession>
<sequence length="71" mass="7738">NSAAASAAQQKAVEFGAKPRVIMRANQADGKIHVEVCLSFKLNTTATIRLRGDMPTALQPRTVTMNGRQIW</sequence>